<protein>
    <recommendedName>
        <fullName evidence="3">4-alpha-glucanotransferase</fullName>
    </recommendedName>
</protein>
<feature type="compositionally biased region" description="Basic residues" evidence="1">
    <location>
        <begin position="163"/>
        <end position="175"/>
    </location>
</feature>
<gene>
    <name evidence="2" type="ORF">TUEID40_00364</name>
</gene>
<proteinExistence type="predicted"/>
<feature type="compositionally biased region" description="Basic and acidic residues" evidence="1">
    <location>
        <begin position="314"/>
        <end position="323"/>
    </location>
</feature>
<organism evidence="2">
    <name type="scientific">Pseudomonas aeruginosa</name>
    <dbReference type="NCBI Taxonomy" id="287"/>
    <lineage>
        <taxon>Bacteria</taxon>
        <taxon>Pseudomonadati</taxon>
        <taxon>Pseudomonadota</taxon>
        <taxon>Gammaproteobacteria</taxon>
        <taxon>Pseudomonadales</taxon>
        <taxon>Pseudomonadaceae</taxon>
        <taxon>Pseudomonas</taxon>
    </lineage>
</organism>
<feature type="region of interest" description="Disordered" evidence="1">
    <location>
        <begin position="131"/>
        <end position="202"/>
    </location>
</feature>
<dbReference type="InterPro" id="IPR017853">
    <property type="entry name" value="GH"/>
</dbReference>
<name>A0A5E5QTF2_PSEAI</name>
<reference evidence="2" key="1">
    <citation type="submission" date="2019-09" db="EMBL/GenBank/DDBJ databases">
        <authorList>
            <person name="Gross C."/>
            <person name="Bohn E."/>
        </authorList>
    </citation>
    <scope>NUCLEOTIDE SEQUENCE</scope>
    <source>
        <strain evidence="2">ID40</strain>
    </source>
</reference>
<dbReference type="EMBL" id="LR700248">
    <property type="protein sequence ID" value="VVH79217.1"/>
    <property type="molecule type" value="Genomic_DNA"/>
</dbReference>
<dbReference type="SUPFAM" id="SSF51445">
    <property type="entry name" value="(Trans)glycosidases"/>
    <property type="match status" value="1"/>
</dbReference>
<evidence type="ECO:0008006" key="3">
    <source>
        <dbReference type="Google" id="ProtNLM"/>
    </source>
</evidence>
<feature type="region of interest" description="Disordered" evidence="1">
    <location>
        <begin position="79"/>
        <end position="115"/>
    </location>
</feature>
<sequence length="395" mass="41810">MSDARLAELAAAVGLQLDWQDANGRPQRVDPEVQRGLLEALGYPAQSPQQIEQSLAALARLREDSANLGLLVGECGQPLEQSARPRRHPGRAGLRGRHADRPAPGRRRPPAGAGPQWLCAAVAGAAGMGGGDGAAELSVPGQPRPGSLASLGSGRPGLCPAPPRRRRPGRQRRPRGPAAQRRAAWRRRAGDQPAARPGRGQRTCLQPLLAVQPAVLQCPARRAGNHSRHGGGGTGDPSRRPGRGDGPPGEPGADRLDSGGGPAHAPAAPTPPRLHRARQSCATTSPNSAAKPARPCCTTAASRTLQAHLGAGPDWRRWPEPLRRPASRRWPRSAPITPRVDFRAFGQWLTQRCLQHAQRQAREAGMAIGLVADRRWAPMAAAARPGRGRKSCSPK</sequence>
<dbReference type="AlphaFoldDB" id="A0A5E5QTF2"/>
<feature type="region of interest" description="Disordered" evidence="1">
    <location>
        <begin position="220"/>
        <end position="330"/>
    </location>
</feature>
<evidence type="ECO:0000256" key="1">
    <source>
        <dbReference type="SAM" id="MobiDB-lite"/>
    </source>
</evidence>
<dbReference type="Gene3D" id="3.20.20.80">
    <property type="entry name" value="Glycosidases"/>
    <property type="match status" value="1"/>
</dbReference>
<accession>A0A5E5QTF2</accession>
<evidence type="ECO:0000313" key="2">
    <source>
        <dbReference type="EMBL" id="VVH79217.1"/>
    </source>
</evidence>
<feature type="compositionally biased region" description="Basic residues" evidence="1">
    <location>
        <begin position="84"/>
        <end position="96"/>
    </location>
</feature>